<dbReference type="Proteomes" id="UP000663844">
    <property type="component" value="Unassembled WGS sequence"/>
</dbReference>
<dbReference type="Proteomes" id="UP000663845">
    <property type="component" value="Unassembled WGS sequence"/>
</dbReference>
<protein>
    <submittedName>
        <fullName evidence="2">Uncharacterized protein</fullName>
    </submittedName>
</protein>
<evidence type="ECO:0000256" key="1">
    <source>
        <dbReference type="SAM" id="MobiDB-lite"/>
    </source>
</evidence>
<organism evidence="2 4">
    <name type="scientific">Adineta steineri</name>
    <dbReference type="NCBI Taxonomy" id="433720"/>
    <lineage>
        <taxon>Eukaryota</taxon>
        <taxon>Metazoa</taxon>
        <taxon>Spiralia</taxon>
        <taxon>Gnathifera</taxon>
        <taxon>Rotifera</taxon>
        <taxon>Eurotatoria</taxon>
        <taxon>Bdelloidea</taxon>
        <taxon>Adinetida</taxon>
        <taxon>Adinetidae</taxon>
        <taxon>Adineta</taxon>
    </lineage>
</organism>
<comment type="caution">
    <text evidence="2">The sequence shown here is derived from an EMBL/GenBank/DDBJ whole genome shotgun (WGS) entry which is preliminary data.</text>
</comment>
<dbReference type="EMBL" id="CAJNOG010000025">
    <property type="protein sequence ID" value="CAF0786040.1"/>
    <property type="molecule type" value="Genomic_DNA"/>
</dbReference>
<sequence>MPIDTSSTEILNATTLTKKKRSHKKRRHRRKLQSKGRNLNENETNDQSILVNPADLNKLTPANLASLRWDNPLTDPVLENERIEHYKELRRQRYIDARQHAIQILMEQMQVTTTNVTENEQQ</sequence>
<reference evidence="2" key="1">
    <citation type="submission" date="2021-02" db="EMBL/GenBank/DDBJ databases">
        <authorList>
            <person name="Nowell W R."/>
        </authorList>
    </citation>
    <scope>NUCLEOTIDE SEQUENCE</scope>
</reference>
<proteinExistence type="predicted"/>
<evidence type="ECO:0000313" key="3">
    <source>
        <dbReference type="EMBL" id="CAF3619165.1"/>
    </source>
</evidence>
<dbReference type="EMBL" id="CAJOAZ010000334">
    <property type="protein sequence ID" value="CAF3619165.1"/>
    <property type="molecule type" value="Genomic_DNA"/>
</dbReference>
<name>A0A813RU76_9BILA</name>
<feature type="compositionally biased region" description="Basic residues" evidence="1">
    <location>
        <begin position="17"/>
        <end position="34"/>
    </location>
</feature>
<evidence type="ECO:0000313" key="4">
    <source>
        <dbReference type="Proteomes" id="UP000663845"/>
    </source>
</evidence>
<gene>
    <name evidence="2" type="ORF">JYZ213_LOCUS4457</name>
    <name evidence="3" type="ORF">OXD698_LOCUS7332</name>
</gene>
<feature type="region of interest" description="Disordered" evidence="1">
    <location>
        <begin position="15"/>
        <end position="48"/>
    </location>
</feature>
<evidence type="ECO:0000313" key="2">
    <source>
        <dbReference type="EMBL" id="CAF0786040.1"/>
    </source>
</evidence>
<feature type="compositionally biased region" description="Polar residues" evidence="1">
    <location>
        <begin position="35"/>
        <end position="48"/>
    </location>
</feature>
<dbReference type="AlphaFoldDB" id="A0A813RU76"/>
<accession>A0A813RU76</accession>